<evidence type="ECO:0000313" key="2">
    <source>
        <dbReference type="EMBL" id="SFJ86654.1"/>
    </source>
</evidence>
<evidence type="ECO:0000259" key="1">
    <source>
        <dbReference type="Pfam" id="PF00293"/>
    </source>
</evidence>
<dbReference type="SUPFAM" id="SSF55811">
    <property type="entry name" value="Nudix"/>
    <property type="match status" value="1"/>
</dbReference>
<keyword evidence="3" id="KW-1185">Reference proteome</keyword>
<reference evidence="3" key="1">
    <citation type="submission" date="2016-10" db="EMBL/GenBank/DDBJ databases">
        <authorList>
            <person name="Varghese N."/>
            <person name="Submissions S."/>
        </authorList>
    </citation>
    <scope>NUCLEOTIDE SEQUENCE [LARGE SCALE GENOMIC DNA]</scope>
    <source>
        <strain evidence="3">OK042</strain>
    </source>
</reference>
<sequence length="107" mass="12106">MEAGETAFDAMRRELWEEAGATFGQAELIGYEKLMIHAPMPIPDAYPYPVSYLVFYWGRMNRQTALEANVETRGTGFFSFAEASALACIQHNAKLFEAAFNRNKMMP</sequence>
<accession>A0A1I3UTJ9</accession>
<dbReference type="Gene3D" id="3.90.79.10">
    <property type="entry name" value="Nucleoside Triphosphate Pyrophosphohydrolase"/>
    <property type="match status" value="1"/>
</dbReference>
<dbReference type="Proteomes" id="UP000198915">
    <property type="component" value="Unassembled WGS sequence"/>
</dbReference>
<organism evidence="2 3">
    <name type="scientific">Brevibacillus centrosporus</name>
    <dbReference type="NCBI Taxonomy" id="54910"/>
    <lineage>
        <taxon>Bacteria</taxon>
        <taxon>Bacillati</taxon>
        <taxon>Bacillota</taxon>
        <taxon>Bacilli</taxon>
        <taxon>Bacillales</taxon>
        <taxon>Paenibacillaceae</taxon>
        <taxon>Brevibacillus</taxon>
    </lineage>
</organism>
<dbReference type="AlphaFoldDB" id="A0A1I3UTJ9"/>
<proteinExistence type="predicted"/>
<evidence type="ECO:0000313" key="3">
    <source>
        <dbReference type="Proteomes" id="UP000198915"/>
    </source>
</evidence>
<dbReference type="STRING" id="1884381.SAMN05518846_106119"/>
<gene>
    <name evidence="2" type="ORF">SAMN05518846_106119</name>
</gene>
<name>A0A1I3UTJ9_9BACL</name>
<protein>
    <submittedName>
        <fullName evidence="2">NUDIX domain-containing protein</fullName>
    </submittedName>
</protein>
<dbReference type="InterPro" id="IPR015797">
    <property type="entry name" value="NUDIX_hydrolase-like_dom_sf"/>
</dbReference>
<dbReference type="Pfam" id="PF00293">
    <property type="entry name" value="NUDIX"/>
    <property type="match status" value="1"/>
</dbReference>
<dbReference type="InterPro" id="IPR000086">
    <property type="entry name" value="NUDIX_hydrolase_dom"/>
</dbReference>
<dbReference type="EMBL" id="FORT01000006">
    <property type="protein sequence ID" value="SFJ86654.1"/>
    <property type="molecule type" value="Genomic_DNA"/>
</dbReference>
<feature type="domain" description="Nudix hydrolase" evidence="1">
    <location>
        <begin position="1"/>
        <end position="87"/>
    </location>
</feature>